<dbReference type="Pfam" id="PF00583">
    <property type="entry name" value="Acetyltransf_1"/>
    <property type="match status" value="1"/>
</dbReference>
<evidence type="ECO:0000313" key="4">
    <source>
        <dbReference type="EMBL" id="CAB4609084.1"/>
    </source>
</evidence>
<dbReference type="Gene3D" id="3.40.630.30">
    <property type="match status" value="1"/>
</dbReference>
<proteinExistence type="predicted"/>
<dbReference type="InterPro" id="IPR016181">
    <property type="entry name" value="Acyl_CoA_acyltransferase"/>
</dbReference>
<name>A0A6J6HD39_9ZZZZ</name>
<dbReference type="CDD" id="cd04301">
    <property type="entry name" value="NAT_SF"/>
    <property type="match status" value="1"/>
</dbReference>
<dbReference type="PANTHER" id="PTHR43072:SF23">
    <property type="entry name" value="UPF0039 PROTEIN C11D3.02C"/>
    <property type="match status" value="1"/>
</dbReference>
<keyword evidence="1" id="KW-0808">Transferase</keyword>
<sequence length="164" mass="17841">MTGVNLRLARPEDAEATRDIYNAEVTGSTVTFDLVPRSLDHQLAWLDQRSGAMAVVVAEIDGQVVGFASLSPYRDRPAYATTVEDSVYVHADFRGQGVARALLAEILDIASTRGFHAVMARIVGGHDASIGLHGSLGFEIVGTEREVGRKFGKWLDVVIMQRML</sequence>
<evidence type="ECO:0000256" key="2">
    <source>
        <dbReference type="ARBA" id="ARBA00023315"/>
    </source>
</evidence>
<dbReference type="PANTHER" id="PTHR43072">
    <property type="entry name" value="N-ACETYLTRANSFERASE"/>
    <property type="match status" value="1"/>
</dbReference>
<evidence type="ECO:0000259" key="3">
    <source>
        <dbReference type="PROSITE" id="PS51186"/>
    </source>
</evidence>
<accession>A0A6J6HD39</accession>
<protein>
    <submittedName>
        <fullName evidence="4">Unannotated protein</fullName>
    </submittedName>
</protein>
<dbReference type="PROSITE" id="PS51186">
    <property type="entry name" value="GNAT"/>
    <property type="match status" value="1"/>
</dbReference>
<evidence type="ECO:0000256" key="1">
    <source>
        <dbReference type="ARBA" id="ARBA00022679"/>
    </source>
</evidence>
<dbReference type="EMBL" id="CAEZUO010000052">
    <property type="protein sequence ID" value="CAB4609084.1"/>
    <property type="molecule type" value="Genomic_DNA"/>
</dbReference>
<organism evidence="4">
    <name type="scientific">freshwater metagenome</name>
    <dbReference type="NCBI Taxonomy" id="449393"/>
    <lineage>
        <taxon>unclassified sequences</taxon>
        <taxon>metagenomes</taxon>
        <taxon>ecological metagenomes</taxon>
    </lineage>
</organism>
<gene>
    <name evidence="4" type="ORF">UFOPK1827_01145</name>
</gene>
<dbReference type="GO" id="GO:0016747">
    <property type="term" value="F:acyltransferase activity, transferring groups other than amino-acyl groups"/>
    <property type="evidence" value="ECO:0007669"/>
    <property type="project" value="InterPro"/>
</dbReference>
<dbReference type="AlphaFoldDB" id="A0A6J6HD39"/>
<dbReference type="InterPro" id="IPR000182">
    <property type="entry name" value="GNAT_dom"/>
</dbReference>
<dbReference type="SUPFAM" id="SSF55729">
    <property type="entry name" value="Acyl-CoA N-acyltransferases (Nat)"/>
    <property type="match status" value="1"/>
</dbReference>
<feature type="domain" description="N-acetyltransferase" evidence="3">
    <location>
        <begin position="4"/>
        <end position="164"/>
    </location>
</feature>
<keyword evidence="2" id="KW-0012">Acyltransferase</keyword>
<reference evidence="4" key="1">
    <citation type="submission" date="2020-05" db="EMBL/GenBank/DDBJ databases">
        <authorList>
            <person name="Chiriac C."/>
            <person name="Salcher M."/>
            <person name="Ghai R."/>
            <person name="Kavagutti S V."/>
        </authorList>
    </citation>
    <scope>NUCLEOTIDE SEQUENCE</scope>
</reference>